<dbReference type="AlphaFoldDB" id="R0JHW6"/>
<dbReference type="EMBL" id="KB743868">
    <property type="protein sequence ID" value="EOA96825.1"/>
    <property type="molecule type" value="Genomic_DNA"/>
</dbReference>
<evidence type="ECO:0000313" key="2">
    <source>
        <dbReference type="Proteomes" id="UP000296049"/>
    </source>
</evidence>
<accession>R0JHW6</accession>
<gene>
    <name evidence="1" type="ORF">Anapl_15867</name>
</gene>
<reference evidence="2" key="1">
    <citation type="journal article" date="2013" name="Nat. Genet.">
        <title>The duck genome and transcriptome provide insight into an avian influenza virus reservoir species.</title>
        <authorList>
            <person name="Huang Y."/>
            <person name="Li Y."/>
            <person name="Burt D.W."/>
            <person name="Chen H."/>
            <person name="Zhang Y."/>
            <person name="Qian W."/>
            <person name="Kim H."/>
            <person name="Gan S."/>
            <person name="Zhao Y."/>
            <person name="Li J."/>
            <person name="Yi K."/>
            <person name="Feng H."/>
            <person name="Zhu P."/>
            <person name="Li B."/>
            <person name="Liu Q."/>
            <person name="Fairley S."/>
            <person name="Magor K.E."/>
            <person name="Du Z."/>
            <person name="Hu X."/>
            <person name="Goodman L."/>
            <person name="Tafer H."/>
            <person name="Vignal A."/>
            <person name="Lee T."/>
            <person name="Kim K.W."/>
            <person name="Sheng Z."/>
            <person name="An Y."/>
            <person name="Searle S."/>
            <person name="Herrero J."/>
            <person name="Groenen M.A."/>
            <person name="Crooijmans R.P."/>
            <person name="Faraut T."/>
            <person name="Cai Q."/>
            <person name="Webster R.G."/>
            <person name="Aldridge J.R."/>
            <person name="Warren W.C."/>
            <person name="Bartschat S."/>
            <person name="Kehr S."/>
            <person name="Marz M."/>
            <person name="Stadler P.F."/>
            <person name="Smith J."/>
            <person name="Kraus R.H."/>
            <person name="Zhao Y."/>
            <person name="Ren L."/>
            <person name="Fei J."/>
            <person name="Morisson M."/>
            <person name="Kaiser P."/>
            <person name="Griffin D.K."/>
            <person name="Rao M."/>
            <person name="Pitel F."/>
            <person name="Wang J."/>
            <person name="Li N."/>
        </authorList>
    </citation>
    <scope>NUCLEOTIDE SEQUENCE [LARGE SCALE GENOMIC DNA]</scope>
</reference>
<keyword evidence="2" id="KW-1185">Reference proteome</keyword>
<organism evidence="1 2">
    <name type="scientific">Anas platyrhynchos</name>
    <name type="common">Mallard</name>
    <name type="synonym">Anas boschas</name>
    <dbReference type="NCBI Taxonomy" id="8839"/>
    <lineage>
        <taxon>Eukaryota</taxon>
        <taxon>Metazoa</taxon>
        <taxon>Chordata</taxon>
        <taxon>Craniata</taxon>
        <taxon>Vertebrata</taxon>
        <taxon>Euteleostomi</taxon>
        <taxon>Archelosauria</taxon>
        <taxon>Archosauria</taxon>
        <taxon>Dinosauria</taxon>
        <taxon>Saurischia</taxon>
        <taxon>Theropoda</taxon>
        <taxon>Coelurosauria</taxon>
        <taxon>Aves</taxon>
        <taxon>Neognathae</taxon>
        <taxon>Galloanserae</taxon>
        <taxon>Anseriformes</taxon>
        <taxon>Anatidae</taxon>
        <taxon>Anatinae</taxon>
        <taxon>Anas</taxon>
    </lineage>
</organism>
<evidence type="ECO:0000313" key="1">
    <source>
        <dbReference type="EMBL" id="EOA96825.1"/>
    </source>
</evidence>
<name>R0JHW6_ANAPL</name>
<proteinExistence type="predicted"/>
<protein>
    <submittedName>
        <fullName evidence="1">Uncharacterized protein</fullName>
    </submittedName>
</protein>
<sequence>MLVHVLAFQKLVQIQLVWDVQDQAALTASTAQPRTLGLQPVSWLTAGVEETGTDIEERSATGQIALVRRFGQQKKQRAHSYELKDAGDIAAPSERRGNLRCITLGLGLVVQPLTWSMLPQASLGSLLPHLSPSFGSGTRVWISPFTITKAEKIVTSTGYGDGGMQNPALQTAKGALGALRTRPWALGVLWRCSPTFPGLIRLRAHVAAGSRVQQTGQKQSRRAIAQTTAEAYFFPEQPQLNQSQLYVGTAFPPTSRNEPTRHPPRCQLSPVAATYRHHLSTIAHRHHLNAAARGTVVHMDISSDAHGHQLYAGTHGHDGHKLSDSLVRPVPTNFTQALQQELTGVFILAWVLSCVLFAITDKLTPVQAEEAQEMDVHLHTRDITGSMSGYSRNVCIPDLPNLFQFGKQHLRIGETHSQRWMYRRVSYDYKDGLLQTSPHSDRHPAPAALLAAREDSREATTSHTAEMSPRDVSAVLILQARAPVTKTPAETASSLPVTTAASEVPLPLFGLCPMQKPCAADRHRGTQQLPPAEDEVSVQEIGNNQFGKCSEGHRGHDSSQRQIVEASQLSFEGLVPRTATAEHYILNESTNAFICPMKQDEAGIITAENIPITLNNAIRAERNSRTLMAAALKGSFAVDIDAWLRCPVTVSVINGKY</sequence>
<dbReference type="Proteomes" id="UP000296049">
    <property type="component" value="Unassembled WGS sequence"/>
</dbReference>